<name>A0A399IS66_9CLOT</name>
<dbReference type="GO" id="GO:0006808">
    <property type="term" value="P:regulation of nitrogen utilization"/>
    <property type="evidence" value="ECO:0007669"/>
    <property type="project" value="InterPro"/>
</dbReference>
<dbReference type="InterPro" id="IPR002187">
    <property type="entry name" value="N-reg_PII"/>
</dbReference>
<dbReference type="PANTHER" id="PTHR30115">
    <property type="entry name" value="NITROGEN REGULATORY PROTEIN P-II"/>
    <property type="match status" value="1"/>
</dbReference>
<dbReference type="InterPro" id="IPR015867">
    <property type="entry name" value="N-reg_PII/ATP_PRibTrfase_C"/>
</dbReference>
<dbReference type="RefSeq" id="WP_119367134.1">
    <property type="nucleotide sequence ID" value="NZ_JBLZIA010000004.1"/>
</dbReference>
<comment type="caution">
    <text evidence="5">The sequence shown here is derived from an EMBL/GenBank/DDBJ whole genome shotgun (WGS) entry which is preliminary data.</text>
</comment>
<dbReference type="Proteomes" id="UP000265930">
    <property type="component" value="Unassembled WGS sequence"/>
</dbReference>
<reference evidence="5 6" key="1">
    <citation type="submission" date="2018-08" db="EMBL/GenBank/DDBJ databases">
        <title>Genome of Clostridium chromiireducens C1, DSM12136.</title>
        <authorList>
            <person name="Xing M."/>
            <person name="Wei Y."/>
            <person name="Ang E.L."/>
            <person name="Zhao H."/>
            <person name="Zhang Y."/>
        </authorList>
    </citation>
    <scope>NUCLEOTIDE SEQUENCE [LARGE SCALE GENOMIC DNA]</scope>
    <source>
        <strain evidence="5 6">C1</strain>
    </source>
</reference>
<dbReference type="InterPro" id="IPR011322">
    <property type="entry name" value="N-reg_PII-like_a/b"/>
</dbReference>
<comment type="function">
    <text evidence="1">Could be involved in the regulation of nitrogen fixation.</text>
</comment>
<dbReference type="AlphaFoldDB" id="A0A399IS66"/>
<dbReference type="PRINTS" id="PR00340">
    <property type="entry name" value="PIIGLNB"/>
</dbReference>
<proteinExistence type="predicted"/>
<dbReference type="EMBL" id="QXDJ01000003">
    <property type="protein sequence ID" value="RII34372.1"/>
    <property type="molecule type" value="Genomic_DNA"/>
</dbReference>
<accession>A0A399IS66</accession>
<dbReference type="PANTHER" id="PTHR30115:SF13">
    <property type="entry name" value="PII-LIKE PROTEIN GLNBI"/>
    <property type="match status" value="1"/>
</dbReference>
<organism evidence="5 6">
    <name type="scientific">Clostridium chromiireducens</name>
    <dbReference type="NCBI Taxonomy" id="225345"/>
    <lineage>
        <taxon>Bacteria</taxon>
        <taxon>Bacillati</taxon>
        <taxon>Bacillota</taxon>
        <taxon>Clostridia</taxon>
        <taxon>Eubacteriales</taxon>
        <taxon>Clostridiaceae</taxon>
        <taxon>Clostridium</taxon>
    </lineage>
</organism>
<gene>
    <name evidence="5" type="ORF">D2A34_14605</name>
</gene>
<dbReference type="PROSITE" id="PS51343">
    <property type="entry name" value="PII_GLNB_DOM"/>
    <property type="match status" value="1"/>
</dbReference>
<dbReference type="Pfam" id="PF00543">
    <property type="entry name" value="P-II"/>
    <property type="match status" value="1"/>
</dbReference>
<evidence type="ECO:0000313" key="6">
    <source>
        <dbReference type="Proteomes" id="UP000265930"/>
    </source>
</evidence>
<dbReference type="GO" id="GO:0030234">
    <property type="term" value="F:enzyme regulator activity"/>
    <property type="evidence" value="ECO:0007669"/>
    <property type="project" value="InterPro"/>
</dbReference>
<evidence type="ECO:0000256" key="2">
    <source>
        <dbReference type="ARBA" id="ARBA00023015"/>
    </source>
</evidence>
<keyword evidence="4" id="KW-0535">Nitrogen fixation</keyword>
<dbReference type="GO" id="GO:0005524">
    <property type="term" value="F:ATP binding"/>
    <property type="evidence" value="ECO:0007669"/>
    <property type="project" value="TreeGrafter"/>
</dbReference>
<evidence type="ECO:0000313" key="5">
    <source>
        <dbReference type="EMBL" id="RII34372.1"/>
    </source>
</evidence>
<keyword evidence="3" id="KW-0804">Transcription</keyword>
<dbReference type="SMART" id="SM00938">
    <property type="entry name" value="P-II"/>
    <property type="match status" value="1"/>
</dbReference>
<dbReference type="Gene3D" id="3.30.70.120">
    <property type="match status" value="1"/>
</dbReference>
<evidence type="ECO:0000256" key="1">
    <source>
        <dbReference type="ARBA" id="ARBA00002440"/>
    </source>
</evidence>
<protein>
    <submittedName>
        <fullName evidence="5">P-II family nitrogen regulator</fullName>
    </submittedName>
</protein>
<evidence type="ECO:0000256" key="3">
    <source>
        <dbReference type="ARBA" id="ARBA00023163"/>
    </source>
</evidence>
<sequence>MYMIRSIIRPEKVNGVLAALLEAGFPQITKMDVFGRGKQKGIRVGSVEYDELPKEMLMITVNDDDKDEVIKIIMDNSRTGDKGTFGDGKIFVTEVEEVYTVSSGKQGL</sequence>
<evidence type="ECO:0000256" key="4">
    <source>
        <dbReference type="ARBA" id="ARBA00023231"/>
    </source>
</evidence>
<dbReference type="GO" id="GO:0005829">
    <property type="term" value="C:cytosol"/>
    <property type="evidence" value="ECO:0007669"/>
    <property type="project" value="TreeGrafter"/>
</dbReference>
<keyword evidence="2" id="KW-0805">Transcription regulation</keyword>
<dbReference type="SUPFAM" id="SSF54913">
    <property type="entry name" value="GlnB-like"/>
    <property type="match status" value="1"/>
</dbReference>